<dbReference type="Proteomes" id="UP000198641">
    <property type="component" value="Unassembled WGS sequence"/>
</dbReference>
<keyword evidence="2" id="KW-1185">Reference proteome</keyword>
<gene>
    <name evidence="1" type="ORF">SAMN05216571_10811</name>
</gene>
<dbReference type="EMBL" id="FNCI01000008">
    <property type="protein sequence ID" value="SDG27290.1"/>
    <property type="molecule type" value="Genomic_DNA"/>
</dbReference>
<evidence type="ECO:0000313" key="1">
    <source>
        <dbReference type="EMBL" id="SDG27290.1"/>
    </source>
</evidence>
<evidence type="ECO:0008006" key="3">
    <source>
        <dbReference type="Google" id="ProtNLM"/>
    </source>
</evidence>
<organism evidence="1 2">
    <name type="scientific">Onishia taeanensis</name>
    <dbReference type="NCBI Taxonomy" id="284577"/>
    <lineage>
        <taxon>Bacteria</taxon>
        <taxon>Pseudomonadati</taxon>
        <taxon>Pseudomonadota</taxon>
        <taxon>Gammaproteobacteria</taxon>
        <taxon>Oceanospirillales</taxon>
        <taxon>Halomonadaceae</taxon>
        <taxon>Onishia</taxon>
    </lineage>
</organism>
<dbReference type="OrthoDB" id="4070623at2"/>
<name>A0A1G7SY99_9GAMM</name>
<dbReference type="STRING" id="284577.SAMN05216571_10811"/>
<dbReference type="RefSeq" id="WP_092525993.1">
    <property type="nucleotide sequence ID" value="NZ_FNCI01000008.1"/>
</dbReference>
<dbReference type="Pfam" id="PF05954">
    <property type="entry name" value="Phage_GPD"/>
    <property type="match status" value="1"/>
</dbReference>
<evidence type="ECO:0000313" key="2">
    <source>
        <dbReference type="Proteomes" id="UP000198641"/>
    </source>
</evidence>
<dbReference type="AlphaFoldDB" id="A0A1G7SY99"/>
<reference evidence="1 2" key="1">
    <citation type="submission" date="2016-10" db="EMBL/GenBank/DDBJ databases">
        <authorList>
            <person name="de Groot N.N."/>
        </authorList>
    </citation>
    <scope>NUCLEOTIDE SEQUENCE [LARGE SCALE GENOMIC DNA]</scope>
    <source>
        <strain evidence="1 2">BH539</strain>
    </source>
</reference>
<protein>
    <recommendedName>
        <fullName evidence="3">Phage protein D</fullName>
    </recommendedName>
</protein>
<proteinExistence type="predicted"/>
<accession>A0A1G7SY99</accession>
<dbReference type="SUPFAM" id="SSF69279">
    <property type="entry name" value="Phage tail proteins"/>
    <property type="match status" value="1"/>
</dbReference>
<sequence length="342" mass="37615">MSVLTQQQGRPARTPDYRLSLAGQIISPQLGARLQRLRLTDRRGLEADQLDITLSDHDGRLALPPRGAEIQLEIGWKGQALVDRGTYIVDEVEHSGTPDVITIRARSADMRKGLPGKRSQSWDDIVLRDIIATIAARHDLEPKVGTALAGIRLEHIDQTDESDLHFLTRLGERYDAVATIKAGNLLFIPAGQATTASGLEIPPIPLRRQVGDRHRYSVTDRDAYSGVIAQWNDTAGAERREVIVGDADNAKALRPTYASEDDALAAANSEWQRLKRGGAEFSLDLAEGRPELYPETPVMLSGWKREIDATPWLITEVTHDISDAAYTGGLAMEVRNSSEAAY</sequence>